<evidence type="ECO:0000256" key="3">
    <source>
        <dbReference type="ARBA" id="ARBA00022448"/>
    </source>
</evidence>
<comment type="caution">
    <text evidence="9">Lacks conserved residue(s) required for the propagation of feature annotation.</text>
</comment>
<evidence type="ECO:0000256" key="9">
    <source>
        <dbReference type="RuleBase" id="RU365093"/>
    </source>
</evidence>
<evidence type="ECO:0000256" key="6">
    <source>
        <dbReference type="ARBA" id="ARBA00022692"/>
    </source>
</evidence>
<accession>A0ABT3ARQ7</accession>
<evidence type="ECO:0000256" key="8">
    <source>
        <dbReference type="ARBA" id="ARBA00023136"/>
    </source>
</evidence>
<dbReference type="InterPro" id="IPR058982">
    <property type="entry name" value="Beta-barrel_AprE"/>
</dbReference>
<comment type="subcellular location">
    <subcellularLocation>
        <location evidence="1 9">Cell inner membrane</location>
        <topology evidence="1 9">Single-pass membrane protein</topology>
    </subcellularLocation>
</comment>
<keyword evidence="8 9" id="KW-0472">Membrane</keyword>
<evidence type="ECO:0000259" key="11">
    <source>
        <dbReference type="Pfam" id="PF25994"/>
    </source>
</evidence>
<keyword evidence="7 9" id="KW-1133">Transmembrane helix</keyword>
<protein>
    <recommendedName>
        <fullName evidence="9">Membrane fusion protein (MFP) family protein</fullName>
    </recommendedName>
</protein>
<dbReference type="Proteomes" id="UP001320899">
    <property type="component" value="Unassembled WGS sequence"/>
</dbReference>
<proteinExistence type="inferred from homology"/>
<dbReference type="InterPro" id="IPR010129">
    <property type="entry name" value="T1SS_HlyD"/>
</dbReference>
<dbReference type="PANTHER" id="PTHR30386:SF17">
    <property type="entry name" value="ALKALINE PROTEASE SECRETION PROTEIN APRE"/>
    <property type="match status" value="1"/>
</dbReference>
<reference evidence="13 14" key="1">
    <citation type="submission" date="2022-10" db="EMBL/GenBank/DDBJ databases">
        <title>Ruegeria sp. nov., isolated from ocean surface sediments.</title>
        <authorList>
            <person name="He W."/>
            <person name="Xue H.-P."/>
            <person name="Zhang D.-F."/>
        </authorList>
    </citation>
    <scope>NUCLEOTIDE SEQUENCE [LARGE SCALE GENOMIC DNA]</scope>
    <source>
        <strain evidence="13 14">XHP0148</strain>
    </source>
</reference>
<dbReference type="PANTHER" id="PTHR30386">
    <property type="entry name" value="MEMBRANE FUSION SUBUNIT OF EMRAB-TOLC MULTIDRUG EFFLUX PUMP"/>
    <property type="match status" value="1"/>
</dbReference>
<dbReference type="Pfam" id="PF26002">
    <property type="entry name" value="Beta-barrel_AprE"/>
    <property type="match status" value="1"/>
</dbReference>
<evidence type="ECO:0000256" key="10">
    <source>
        <dbReference type="SAM" id="Coils"/>
    </source>
</evidence>
<keyword evidence="3 9" id="KW-0813">Transport</keyword>
<feature type="coiled-coil region" evidence="10">
    <location>
        <begin position="296"/>
        <end position="323"/>
    </location>
</feature>
<evidence type="ECO:0000256" key="1">
    <source>
        <dbReference type="ARBA" id="ARBA00004377"/>
    </source>
</evidence>
<evidence type="ECO:0000313" key="13">
    <source>
        <dbReference type="EMBL" id="MCV2891375.1"/>
    </source>
</evidence>
<evidence type="ECO:0000256" key="5">
    <source>
        <dbReference type="ARBA" id="ARBA00022519"/>
    </source>
</evidence>
<dbReference type="Gene3D" id="2.40.50.100">
    <property type="match status" value="1"/>
</dbReference>
<sequence>MLFDNEFLESVVSNGQRWLDEEPAIVVLVVAIVLVFLFILFKLFRYKRTELVYQSGSLARVTRGTRVLGYAVIVLFFGGFGTWAALAPLAGAAIASGVVSPEGSRKTIQHLEGGIIEAIHVREGDNVDTGTPLVTLRNTRALARYEELAERRNFLLALEARLTAEQLGASEIAFPEELSSGSNPKVDLTINTQRALFKDRSEVQQAREQIMQQRIAQLDEEISGLEEVIVSQNVQLDLIASEIDSTRELRSKGLARQSVLLELEREQAKITGEMALNKASIARNRQRIGETELQLLATRQQLKEEASTELAELRTELTAIESQLPERADTLARTVVFAPIAGKVLNVRVTTEAGGVIGSGEPILDIVPNDAALLIDARVRPQDIDTVLPGMRAQVVLTAFNQRYLPRIWGNVLTVSADRLVDEKTDVPYFLAKVAIDPGELDTISKDLKLVAGMPAEVMIYTGDRTLLDMLARPFSDSLRRSFRAEN</sequence>
<feature type="transmembrane region" description="Helical" evidence="9">
    <location>
        <begin position="67"/>
        <end position="86"/>
    </location>
</feature>
<dbReference type="Gene3D" id="2.40.30.170">
    <property type="match status" value="1"/>
</dbReference>
<evidence type="ECO:0000256" key="4">
    <source>
        <dbReference type="ARBA" id="ARBA00022475"/>
    </source>
</evidence>
<feature type="transmembrane region" description="Helical" evidence="9">
    <location>
        <begin position="24"/>
        <end position="46"/>
    </location>
</feature>
<dbReference type="PRINTS" id="PR01490">
    <property type="entry name" value="RTXTOXIND"/>
</dbReference>
<gene>
    <name evidence="13" type="ORF">OE747_23965</name>
</gene>
<feature type="domain" description="AprE-like beta-barrel" evidence="12">
    <location>
        <begin position="373"/>
        <end position="463"/>
    </location>
</feature>
<dbReference type="InterPro" id="IPR050739">
    <property type="entry name" value="MFP"/>
</dbReference>
<keyword evidence="5 9" id="KW-0997">Cell inner membrane</keyword>
<keyword evidence="10" id="KW-0175">Coiled coil</keyword>
<keyword evidence="14" id="KW-1185">Reference proteome</keyword>
<comment type="caution">
    <text evidence="13">The sequence shown here is derived from an EMBL/GenBank/DDBJ whole genome shotgun (WGS) entry which is preliminary data.</text>
</comment>
<dbReference type="Pfam" id="PF25994">
    <property type="entry name" value="HH_AprE"/>
    <property type="match status" value="1"/>
</dbReference>
<dbReference type="NCBIfam" id="TIGR01843">
    <property type="entry name" value="type_I_hlyD"/>
    <property type="match status" value="1"/>
</dbReference>
<evidence type="ECO:0000313" key="14">
    <source>
        <dbReference type="Proteomes" id="UP001320899"/>
    </source>
</evidence>
<feature type="coiled-coil region" evidence="10">
    <location>
        <begin position="208"/>
        <end position="235"/>
    </location>
</feature>
<dbReference type="InterPro" id="IPR058781">
    <property type="entry name" value="HH_AprE-like"/>
</dbReference>
<keyword evidence="4 9" id="KW-1003">Cell membrane</keyword>
<feature type="domain" description="AprE-like long alpha-helical hairpin" evidence="11">
    <location>
        <begin position="142"/>
        <end position="329"/>
    </location>
</feature>
<dbReference type="RefSeq" id="WP_263830963.1">
    <property type="nucleotide sequence ID" value="NZ_JAOWLB010000040.1"/>
</dbReference>
<keyword evidence="6 9" id="KW-0812">Transmembrane</keyword>
<dbReference type="EMBL" id="JAOWLB010000040">
    <property type="protein sequence ID" value="MCV2891375.1"/>
    <property type="molecule type" value="Genomic_DNA"/>
</dbReference>
<name>A0ABT3ARQ7_9RHOB</name>
<organism evidence="13 14">
    <name type="scientific">Ruegeria aquimaris</name>
    <dbReference type="NCBI Taxonomy" id="2984333"/>
    <lineage>
        <taxon>Bacteria</taxon>
        <taxon>Pseudomonadati</taxon>
        <taxon>Pseudomonadota</taxon>
        <taxon>Alphaproteobacteria</taxon>
        <taxon>Rhodobacterales</taxon>
        <taxon>Roseobacteraceae</taxon>
        <taxon>Ruegeria</taxon>
    </lineage>
</organism>
<comment type="similarity">
    <text evidence="2 9">Belongs to the membrane fusion protein (MFP) (TC 8.A.1) family.</text>
</comment>
<evidence type="ECO:0000256" key="7">
    <source>
        <dbReference type="ARBA" id="ARBA00022989"/>
    </source>
</evidence>
<evidence type="ECO:0000256" key="2">
    <source>
        <dbReference type="ARBA" id="ARBA00009477"/>
    </source>
</evidence>
<evidence type="ECO:0000259" key="12">
    <source>
        <dbReference type="Pfam" id="PF26002"/>
    </source>
</evidence>